<dbReference type="Gene3D" id="3.40.50.720">
    <property type="entry name" value="NAD(P)-binding Rossmann-like Domain"/>
    <property type="match status" value="1"/>
</dbReference>
<dbReference type="AlphaFoldDB" id="X0SZE2"/>
<comment type="cofactor">
    <cofactor evidence="1">
        <name>Mn(2+)</name>
        <dbReference type="ChEBI" id="CHEBI:29035"/>
    </cofactor>
</comment>
<comment type="cofactor">
    <cofactor evidence="2">
        <name>Mg(2+)</name>
        <dbReference type="ChEBI" id="CHEBI:18420"/>
    </cofactor>
</comment>
<dbReference type="InterPro" id="IPR013512">
    <property type="entry name" value="DXP_reductoisomerase_N"/>
</dbReference>
<comment type="pathway">
    <text evidence="3">Isoprenoid biosynthesis; isopentenyl diphosphate biosynthesis via DXP pathway; isopentenyl diphosphate from 1-deoxy-D-xylulose 5-phosphate: step 1/6.</text>
</comment>
<organism evidence="13">
    <name type="scientific">marine sediment metagenome</name>
    <dbReference type="NCBI Taxonomy" id="412755"/>
    <lineage>
        <taxon>unclassified sequences</taxon>
        <taxon>metagenomes</taxon>
        <taxon>ecological metagenomes</taxon>
    </lineage>
</organism>
<sequence length="142" mass="15049">MGDTVKRLAVLGSTGSIGQQTLEVVRALPHRFQIVGLAAGKNIDLLARQINEFKPGFVYHQGKENPLPQVNTDYELLSLEDIACHPRVDIVVIATSGKAGLGATLAAVRAGKNVALANKESLVMAGEIITGEAKLNDARILP</sequence>
<evidence type="ECO:0000259" key="12">
    <source>
        <dbReference type="Pfam" id="PF02670"/>
    </source>
</evidence>
<evidence type="ECO:0000256" key="4">
    <source>
        <dbReference type="ARBA" id="ARBA00006825"/>
    </source>
</evidence>
<comment type="similarity">
    <text evidence="4">Belongs to the DXR family.</text>
</comment>
<dbReference type="PANTHER" id="PTHR30525:SF0">
    <property type="entry name" value="1-DEOXY-D-XYLULOSE 5-PHOSPHATE REDUCTOISOMERASE, CHLOROPLASTIC"/>
    <property type="match status" value="1"/>
</dbReference>
<dbReference type="FunFam" id="3.40.50.720:FF:000045">
    <property type="entry name" value="1-deoxy-D-xylulose 5-phosphate reductoisomerase"/>
    <property type="match status" value="1"/>
</dbReference>
<evidence type="ECO:0000256" key="6">
    <source>
        <dbReference type="ARBA" id="ARBA00022723"/>
    </source>
</evidence>
<keyword evidence="6" id="KW-0479">Metal-binding</keyword>
<evidence type="ECO:0000256" key="5">
    <source>
        <dbReference type="ARBA" id="ARBA00012366"/>
    </source>
</evidence>
<evidence type="ECO:0000256" key="10">
    <source>
        <dbReference type="ARBA" id="ARBA00023229"/>
    </source>
</evidence>
<evidence type="ECO:0000313" key="13">
    <source>
        <dbReference type="EMBL" id="GAF86349.1"/>
    </source>
</evidence>
<dbReference type="GO" id="GO:0070402">
    <property type="term" value="F:NADPH binding"/>
    <property type="evidence" value="ECO:0007669"/>
    <property type="project" value="InterPro"/>
</dbReference>
<gene>
    <name evidence="13" type="ORF">S01H1_26832</name>
</gene>
<dbReference type="Pfam" id="PF02670">
    <property type="entry name" value="DXP_reductoisom"/>
    <property type="match status" value="1"/>
</dbReference>
<reference evidence="13" key="1">
    <citation type="journal article" date="2014" name="Front. Microbiol.">
        <title>High frequency of phylogenetically diverse reductive dehalogenase-homologous genes in deep subseafloor sedimentary metagenomes.</title>
        <authorList>
            <person name="Kawai M."/>
            <person name="Futagami T."/>
            <person name="Toyoda A."/>
            <person name="Takaki Y."/>
            <person name="Nishi S."/>
            <person name="Hori S."/>
            <person name="Arai W."/>
            <person name="Tsubouchi T."/>
            <person name="Morono Y."/>
            <person name="Uchiyama I."/>
            <person name="Ito T."/>
            <person name="Fujiyama A."/>
            <person name="Inagaki F."/>
            <person name="Takami H."/>
        </authorList>
    </citation>
    <scope>NUCLEOTIDE SEQUENCE</scope>
    <source>
        <strain evidence="13">Expedition CK06-06</strain>
    </source>
</reference>
<proteinExistence type="inferred from homology"/>
<dbReference type="GO" id="GO:0030604">
    <property type="term" value="F:1-deoxy-D-xylulose-5-phosphate reductoisomerase activity"/>
    <property type="evidence" value="ECO:0007669"/>
    <property type="project" value="UniProtKB-EC"/>
</dbReference>
<comment type="caution">
    <text evidence="13">The sequence shown here is derived from an EMBL/GenBank/DDBJ whole genome shotgun (WGS) entry which is preliminary data.</text>
</comment>
<dbReference type="PANTHER" id="PTHR30525">
    <property type="entry name" value="1-DEOXY-D-XYLULOSE 5-PHOSPHATE REDUCTOISOMERASE"/>
    <property type="match status" value="1"/>
</dbReference>
<dbReference type="GO" id="GO:0051484">
    <property type="term" value="P:isopentenyl diphosphate biosynthetic process, methylerythritol 4-phosphate pathway involved in terpenoid biosynthetic process"/>
    <property type="evidence" value="ECO:0007669"/>
    <property type="project" value="TreeGrafter"/>
</dbReference>
<evidence type="ECO:0000256" key="9">
    <source>
        <dbReference type="ARBA" id="ARBA00023211"/>
    </source>
</evidence>
<keyword evidence="10" id="KW-0414">Isoprene biosynthesis</keyword>
<evidence type="ECO:0000256" key="7">
    <source>
        <dbReference type="ARBA" id="ARBA00022857"/>
    </source>
</evidence>
<evidence type="ECO:0000256" key="1">
    <source>
        <dbReference type="ARBA" id="ARBA00001936"/>
    </source>
</evidence>
<keyword evidence="8" id="KW-0560">Oxidoreductase</keyword>
<feature type="domain" description="1-deoxy-D-xylulose 5-phosphate reductoisomerase N-terminal" evidence="12">
    <location>
        <begin position="8"/>
        <end position="126"/>
    </location>
</feature>
<evidence type="ECO:0000256" key="8">
    <source>
        <dbReference type="ARBA" id="ARBA00023002"/>
    </source>
</evidence>
<dbReference type="SUPFAM" id="SSF51735">
    <property type="entry name" value="NAD(P)-binding Rossmann-fold domains"/>
    <property type="match status" value="1"/>
</dbReference>
<keyword evidence="7" id="KW-0521">NADP</keyword>
<dbReference type="GO" id="GO:0030145">
    <property type="term" value="F:manganese ion binding"/>
    <property type="evidence" value="ECO:0007669"/>
    <property type="project" value="TreeGrafter"/>
</dbReference>
<dbReference type="InterPro" id="IPR036291">
    <property type="entry name" value="NAD(P)-bd_dom_sf"/>
</dbReference>
<keyword evidence="9" id="KW-0464">Manganese</keyword>
<name>X0SZE2_9ZZZZ</name>
<dbReference type="EC" id="1.1.1.267" evidence="5"/>
<accession>X0SZE2</accession>
<evidence type="ECO:0000256" key="11">
    <source>
        <dbReference type="ARBA" id="ARBA00048543"/>
    </source>
</evidence>
<feature type="non-terminal residue" evidence="13">
    <location>
        <position position="142"/>
    </location>
</feature>
<protein>
    <recommendedName>
        <fullName evidence="5">1-deoxy-D-xylulose-5-phosphate reductoisomerase</fullName>
        <ecNumber evidence="5">1.1.1.267</ecNumber>
    </recommendedName>
</protein>
<dbReference type="InterPro" id="IPR003821">
    <property type="entry name" value="DXP_reductoisomerase"/>
</dbReference>
<dbReference type="EMBL" id="BARS01016287">
    <property type="protein sequence ID" value="GAF86349.1"/>
    <property type="molecule type" value="Genomic_DNA"/>
</dbReference>
<evidence type="ECO:0000256" key="3">
    <source>
        <dbReference type="ARBA" id="ARBA00005094"/>
    </source>
</evidence>
<evidence type="ECO:0000256" key="2">
    <source>
        <dbReference type="ARBA" id="ARBA00001946"/>
    </source>
</evidence>
<comment type="catalytic activity">
    <reaction evidence="11">
        <text>2-C-methyl-D-erythritol 4-phosphate + NADP(+) = 1-deoxy-D-xylulose 5-phosphate + NADPH + H(+)</text>
        <dbReference type="Rhea" id="RHEA:13717"/>
        <dbReference type="ChEBI" id="CHEBI:15378"/>
        <dbReference type="ChEBI" id="CHEBI:57783"/>
        <dbReference type="ChEBI" id="CHEBI:57792"/>
        <dbReference type="ChEBI" id="CHEBI:58262"/>
        <dbReference type="ChEBI" id="CHEBI:58349"/>
        <dbReference type="EC" id="1.1.1.267"/>
    </reaction>
    <physiologicalReaction direction="right-to-left" evidence="11">
        <dbReference type="Rhea" id="RHEA:13719"/>
    </physiologicalReaction>
</comment>